<dbReference type="EMBL" id="CAJVPV010015667">
    <property type="protein sequence ID" value="CAG8693461.1"/>
    <property type="molecule type" value="Genomic_DNA"/>
</dbReference>
<dbReference type="PROSITE" id="PS50942">
    <property type="entry name" value="ENTH"/>
    <property type="match status" value="1"/>
</dbReference>
<dbReference type="CDD" id="cd16988">
    <property type="entry name" value="ANTH_N_YAP180"/>
    <property type="match status" value="1"/>
</dbReference>
<dbReference type="GO" id="GO:0030136">
    <property type="term" value="C:clathrin-coated vesicle"/>
    <property type="evidence" value="ECO:0007669"/>
    <property type="project" value="InterPro"/>
</dbReference>
<evidence type="ECO:0000259" key="2">
    <source>
        <dbReference type="PROSITE" id="PS50942"/>
    </source>
</evidence>
<dbReference type="GO" id="GO:0005905">
    <property type="term" value="C:clathrin-coated pit"/>
    <property type="evidence" value="ECO:0007669"/>
    <property type="project" value="TreeGrafter"/>
</dbReference>
<dbReference type="GO" id="GO:0006900">
    <property type="term" value="P:vesicle budding from membrane"/>
    <property type="evidence" value="ECO:0007669"/>
    <property type="project" value="TreeGrafter"/>
</dbReference>
<dbReference type="InterPro" id="IPR014712">
    <property type="entry name" value="ANTH_dom_sf"/>
</dbReference>
<feature type="compositionally biased region" description="Basic and acidic residues" evidence="1">
    <location>
        <begin position="258"/>
        <end position="267"/>
    </location>
</feature>
<evidence type="ECO:0000256" key="1">
    <source>
        <dbReference type="SAM" id="MobiDB-lite"/>
    </source>
</evidence>
<dbReference type="GO" id="GO:0005545">
    <property type="term" value="F:1-phosphatidylinositol binding"/>
    <property type="evidence" value="ECO:0007669"/>
    <property type="project" value="InterPro"/>
</dbReference>
<dbReference type="Gene3D" id="1.25.40.90">
    <property type="match status" value="1"/>
</dbReference>
<dbReference type="SMART" id="SM00273">
    <property type="entry name" value="ENTH"/>
    <property type="match status" value="1"/>
</dbReference>
<dbReference type="SUPFAM" id="SSF48464">
    <property type="entry name" value="ENTH/VHS domain"/>
    <property type="match status" value="1"/>
</dbReference>
<keyword evidence="4" id="KW-1185">Reference proteome</keyword>
<dbReference type="InterPro" id="IPR008942">
    <property type="entry name" value="ENTH_VHS"/>
</dbReference>
<dbReference type="OrthoDB" id="44015at2759"/>
<comment type="caution">
    <text evidence="3">The sequence shown here is derived from an EMBL/GenBank/DDBJ whole genome shotgun (WGS) entry which is preliminary data.</text>
</comment>
<dbReference type="GO" id="GO:0048268">
    <property type="term" value="P:clathrin coat assembly"/>
    <property type="evidence" value="ECO:0007669"/>
    <property type="project" value="InterPro"/>
</dbReference>
<accession>A0A9N9ESS9</accession>
<sequence length="486" mass="54917">MEKAIRGATKPKRAPPKQKYVKVLIPATANEKDLETILRCLNQRLREQSWTVVFKSLIVIHLLMKEGASTRFLKALAREPTILEIPGLRTGFHALEQAKNIHSYATYLEESVSIYRDLKIDYAMPRSGISRLRNLTVAKGLLREVKLVQKQLGALLNCKCLFSESSNEVTICAFKLLVNDLLDLFQALNEGVINVLEHFMEMSKIDANTALNIYKTFVKQTGKVVEFFEANVSLTETLEEYYRDPDFETNREQYRRLKEDWKNKPSRVENSSDSSESAPQNQSATKSTPTVEANIQKEMNFDFFASIEQEQIAIFGNQYHNPYVTQGPIDQNISNPFLTVRNQTNEIPLVPPINQFTFSSQALPVQDTNPFRSSIFSQGTPGVAPAVTTVERYNPFQSSPSPPTNPFASMNSVVQPQQQLQLYQPPDSYSNISVDSNPFRRLSTVPGFQSTTPTPLSQSLIVQDSPAIIQTPINTNDPTFPHIQYQ</sequence>
<feature type="compositionally biased region" description="Low complexity" evidence="1">
    <location>
        <begin position="268"/>
        <end position="283"/>
    </location>
</feature>
<dbReference type="PANTHER" id="PTHR22951:SF5">
    <property type="entry name" value="PHOSPHATIDYLINOSITOL-BINDING CLATHRIN ASSEMBLY PROTEIN LAP"/>
    <property type="match status" value="1"/>
</dbReference>
<evidence type="ECO:0000313" key="3">
    <source>
        <dbReference type="EMBL" id="CAG8693461.1"/>
    </source>
</evidence>
<dbReference type="PANTHER" id="PTHR22951">
    <property type="entry name" value="CLATHRIN ASSEMBLY PROTEIN"/>
    <property type="match status" value="1"/>
</dbReference>
<dbReference type="GO" id="GO:0000149">
    <property type="term" value="F:SNARE binding"/>
    <property type="evidence" value="ECO:0007669"/>
    <property type="project" value="TreeGrafter"/>
</dbReference>
<reference evidence="3" key="1">
    <citation type="submission" date="2021-06" db="EMBL/GenBank/DDBJ databases">
        <authorList>
            <person name="Kallberg Y."/>
            <person name="Tangrot J."/>
            <person name="Rosling A."/>
        </authorList>
    </citation>
    <scope>NUCLEOTIDE SEQUENCE</scope>
    <source>
        <strain evidence="3">CL551</strain>
    </source>
</reference>
<protein>
    <submittedName>
        <fullName evidence="3">1519_t:CDS:1</fullName>
    </submittedName>
</protein>
<dbReference type="SUPFAM" id="SSF89009">
    <property type="entry name" value="GAT-like domain"/>
    <property type="match status" value="1"/>
</dbReference>
<dbReference type="InterPro" id="IPR011417">
    <property type="entry name" value="ANTH_dom"/>
</dbReference>
<dbReference type="Pfam" id="PF07651">
    <property type="entry name" value="ANTH"/>
    <property type="match status" value="1"/>
</dbReference>
<dbReference type="GO" id="GO:0072583">
    <property type="term" value="P:clathrin-dependent endocytosis"/>
    <property type="evidence" value="ECO:0007669"/>
    <property type="project" value="InterPro"/>
</dbReference>
<dbReference type="InterPro" id="IPR013809">
    <property type="entry name" value="ENTH"/>
</dbReference>
<dbReference type="GO" id="GO:0005546">
    <property type="term" value="F:phosphatidylinositol-4,5-bisphosphate binding"/>
    <property type="evidence" value="ECO:0007669"/>
    <property type="project" value="TreeGrafter"/>
</dbReference>
<evidence type="ECO:0000313" key="4">
    <source>
        <dbReference type="Proteomes" id="UP000789342"/>
    </source>
</evidence>
<dbReference type="InterPro" id="IPR045192">
    <property type="entry name" value="AP180-like"/>
</dbReference>
<dbReference type="AlphaFoldDB" id="A0A9N9ESS9"/>
<dbReference type="Proteomes" id="UP000789342">
    <property type="component" value="Unassembled WGS sequence"/>
</dbReference>
<name>A0A9N9ESS9_9GLOM</name>
<proteinExistence type="predicted"/>
<gene>
    <name evidence="3" type="ORF">AMORRO_LOCUS11744</name>
</gene>
<feature type="region of interest" description="Disordered" evidence="1">
    <location>
        <begin position="258"/>
        <end position="289"/>
    </location>
</feature>
<feature type="domain" description="ENTH" evidence="2">
    <location>
        <begin position="1"/>
        <end position="122"/>
    </location>
</feature>
<dbReference type="GO" id="GO:0032050">
    <property type="term" value="F:clathrin heavy chain binding"/>
    <property type="evidence" value="ECO:0007669"/>
    <property type="project" value="TreeGrafter"/>
</dbReference>
<organism evidence="3 4">
    <name type="scientific">Acaulospora morrowiae</name>
    <dbReference type="NCBI Taxonomy" id="94023"/>
    <lineage>
        <taxon>Eukaryota</taxon>
        <taxon>Fungi</taxon>
        <taxon>Fungi incertae sedis</taxon>
        <taxon>Mucoromycota</taxon>
        <taxon>Glomeromycotina</taxon>
        <taxon>Glomeromycetes</taxon>
        <taxon>Diversisporales</taxon>
        <taxon>Acaulosporaceae</taxon>
        <taxon>Acaulospora</taxon>
    </lineage>
</organism>
<dbReference type="Gene3D" id="1.20.58.150">
    <property type="entry name" value="ANTH domain"/>
    <property type="match status" value="1"/>
</dbReference>